<dbReference type="AlphaFoldDB" id="A0A2X2X6Q8"/>
<evidence type="ECO:0000313" key="1">
    <source>
        <dbReference type="EMBL" id="SDJ36541.1"/>
    </source>
</evidence>
<gene>
    <name evidence="2" type="ORF">NCTC13492_02882</name>
    <name evidence="1" type="ORF">SAMN05421542_3320</name>
</gene>
<accession>A0A2X2X6Q8</accession>
<protein>
    <submittedName>
        <fullName evidence="2">Uncharacterized protein</fullName>
    </submittedName>
</protein>
<dbReference type="Proteomes" id="UP000199426">
    <property type="component" value="Unassembled WGS sequence"/>
</dbReference>
<dbReference type="EMBL" id="FNEG01000005">
    <property type="protein sequence ID" value="SDJ36541.1"/>
    <property type="molecule type" value="Genomic_DNA"/>
</dbReference>
<sequence length="191" mass="22328">MKNFVLTVVFTAIILSLNSCVSFSRKMIQDDLLELKDENVQMINGQYGYKGYEHIRNGNVKSDKTRNVGEMLDVKSEAVKNVDKLIIKSMPLAKSKMYEIQFMLLKEDTLKYTFTYKARLKNGLFLLKNFTSHCDEIPYLFGGCRIFQSRIGLTKDHNLLIQDYYDNSGAFLFFFWAGYTINYAEKYKRIH</sequence>
<keyword evidence="3" id="KW-1185">Reference proteome</keyword>
<reference evidence="2 4" key="2">
    <citation type="submission" date="2018-06" db="EMBL/GenBank/DDBJ databases">
        <authorList>
            <consortium name="Pathogen Informatics"/>
            <person name="Doyle S."/>
        </authorList>
    </citation>
    <scope>NUCLEOTIDE SEQUENCE [LARGE SCALE GENOMIC DNA]</scope>
    <source>
        <strain evidence="2 4">NCTC13492</strain>
    </source>
</reference>
<dbReference type="RefSeq" id="WP_228425363.1">
    <property type="nucleotide sequence ID" value="NZ_FNEG01000005.1"/>
</dbReference>
<evidence type="ECO:0000313" key="2">
    <source>
        <dbReference type="EMBL" id="SQB45823.1"/>
    </source>
</evidence>
<name>A0A2X2X6Q8_CHRJE</name>
<dbReference type="EMBL" id="UAWB01000012">
    <property type="protein sequence ID" value="SQB45823.1"/>
    <property type="molecule type" value="Genomic_DNA"/>
</dbReference>
<reference evidence="1 3" key="1">
    <citation type="submission" date="2016-10" db="EMBL/GenBank/DDBJ databases">
        <authorList>
            <person name="Varghese N."/>
            <person name="Submissions S."/>
        </authorList>
    </citation>
    <scope>NUCLEOTIDE SEQUENCE [LARGE SCALE GENOMIC DNA]</scope>
    <source>
        <strain evidence="1 3">DSM 19299</strain>
    </source>
</reference>
<dbReference type="Proteomes" id="UP000251670">
    <property type="component" value="Unassembled WGS sequence"/>
</dbReference>
<organism evidence="2 4">
    <name type="scientific">Chryseobacterium jejuense</name>
    <dbReference type="NCBI Taxonomy" id="445960"/>
    <lineage>
        <taxon>Bacteria</taxon>
        <taxon>Pseudomonadati</taxon>
        <taxon>Bacteroidota</taxon>
        <taxon>Flavobacteriia</taxon>
        <taxon>Flavobacteriales</taxon>
        <taxon>Weeksellaceae</taxon>
        <taxon>Chryseobacterium group</taxon>
        <taxon>Chryseobacterium</taxon>
    </lineage>
</organism>
<evidence type="ECO:0000313" key="4">
    <source>
        <dbReference type="Proteomes" id="UP000251670"/>
    </source>
</evidence>
<dbReference type="STRING" id="445960.SAMN05421542_3320"/>
<evidence type="ECO:0000313" key="3">
    <source>
        <dbReference type="Proteomes" id="UP000199426"/>
    </source>
</evidence>
<proteinExistence type="predicted"/>